<keyword evidence="2" id="KW-1185">Reference proteome</keyword>
<evidence type="ECO:0000313" key="1">
    <source>
        <dbReference type="EMBL" id="ORY66401.1"/>
    </source>
</evidence>
<dbReference type="GeneID" id="63778910"/>
<dbReference type="InParanoid" id="A0A1Y2E4B9"/>
<comment type="caution">
    <text evidence="1">The sequence shown here is derived from an EMBL/GenBank/DDBJ whole genome shotgun (WGS) entry which is preliminary data.</text>
</comment>
<gene>
    <name evidence="1" type="ORF">BCR38DRAFT_465299</name>
</gene>
<dbReference type="OrthoDB" id="414540at2759"/>
<dbReference type="Proteomes" id="UP000193689">
    <property type="component" value="Unassembled WGS sequence"/>
</dbReference>
<proteinExistence type="predicted"/>
<reference evidence="1 2" key="1">
    <citation type="submission" date="2016-07" db="EMBL/GenBank/DDBJ databases">
        <title>Pervasive Adenine N6-methylation of Active Genes in Fungi.</title>
        <authorList>
            <consortium name="DOE Joint Genome Institute"/>
            <person name="Mondo S.J."/>
            <person name="Dannebaum R.O."/>
            <person name="Kuo R.C."/>
            <person name="Labutti K."/>
            <person name="Haridas S."/>
            <person name="Kuo A."/>
            <person name="Salamov A."/>
            <person name="Ahrendt S.R."/>
            <person name="Lipzen A."/>
            <person name="Sullivan W."/>
            <person name="Andreopoulos W.B."/>
            <person name="Clum A."/>
            <person name="Lindquist E."/>
            <person name="Daum C."/>
            <person name="Ramamoorthy G.K."/>
            <person name="Gryganskyi A."/>
            <person name="Culley D."/>
            <person name="Magnuson J.K."/>
            <person name="James T.Y."/>
            <person name="O'Malley M.A."/>
            <person name="Stajich J.E."/>
            <person name="Spatafora J.W."/>
            <person name="Visel A."/>
            <person name="Grigoriev I.V."/>
        </authorList>
    </citation>
    <scope>NUCLEOTIDE SEQUENCE [LARGE SCALE GENOMIC DNA]</scope>
    <source>
        <strain evidence="1 2">CBS 129021</strain>
    </source>
</reference>
<name>A0A1Y2E4B9_9PEZI</name>
<sequence length="123" mass="13055">MAKLTKKQLYPNAAPKTSKYGSIFVISSTNGGTWGPCFTMTSHAALGAVTAGVNRISVGQIGIGVSFEVFDVKGMTSQFPPSALRKPQTKQNNIGLERAGNTQEVAIVTGFLASEFSSQVQIW</sequence>
<accession>A0A1Y2E4B9</accession>
<organism evidence="1 2">
    <name type="scientific">Pseudomassariella vexata</name>
    <dbReference type="NCBI Taxonomy" id="1141098"/>
    <lineage>
        <taxon>Eukaryota</taxon>
        <taxon>Fungi</taxon>
        <taxon>Dikarya</taxon>
        <taxon>Ascomycota</taxon>
        <taxon>Pezizomycotina</taxon>
        <taxon>Sordariomycetes</taxon>
        <taxon>Xylariomycetidae</taxon>
        <taxon>Amphisphaeriales</taxon>
        <taxon>Pseudomassariaceae</taxon>
        <taxon>Pseudomassariella</taxon>
    </lineage>
</organism>
<evidence type="ECO:0000313" key="2">
    <source>
        <dbReference type="Proteomes" id="UP000193689"/>
    </source>
</evidence>
<dbReference type="AlphaFoldDB" id="A0A1Y2E4B9"/>
<dbReference type="RefSeq" id="XP_040717365.1">
    <property type="nucleotide sequence ID" value="XM_040862698.1"/>
</dbReference>
<dbReference type="EMBL" id="MCFJ01000005">
    <property type="protein sequence ID" value="ORY66401.1"/>
    <property type="molecule type" value="Genomic_DNA"/>
</dbReference>
<protein>
    <submittedName>
        <fullName evidence="1">Uncharacterized protein</fullName>
    </submittedName>
</protein>